<organism evidence="4 5">
    <name type="scientific">Prorocentrum cordatum</name>
    <dbReference type="NCBI Taxonomy" id="2364126"/>
    <lineage>
        <taxon>Eukaryota</taxon>
        <taxon>Sar</taxon>
        <taxon>Alveolata</taxon>
        <taxon>Dinophyceae</taxon>
        <taxon>Prorocentrales</taxon>
        <taxon>Prorocentraceae</taxon>
        <taxon>Prorocentrum</taxon>
    </lineage>
</organism>
<protein>
    <recommendedName>
        <fullName evidence="6">Pentatricopeptide repeat-containing protein</fullName>
    </recommendedName>
</protein>
<comment type="caution">
    <text evidence="4">The sequence shown here is derived from an EMBL/GenBank/DDBJ whole genome shotgun (WGS) entry which is preliminary data.</text>
</comment>
<feature type="region of interest" description="Disordered" evidence="3">
    <location>
        <begin position="1"/>
        <end position="49"/>
    </location>
</feature>
<evidence type="ECO:0000313" key="5">
    <source>
        <dbReference type="Proteomes" id="UP001189429"/>
    </source>
</evidence>
<gene>
    <name evidence="4" type="ORF">PCOR1329_LOCUS62230</name>
</gene>
<feature type="repeat" description="PPR" evidence="2">
    <location>
        <begin position="328"/>
        <end position="362"/>
    </location>
</feature>
<keyword evidence="1" id="KW-0677">Repeat</keyword>
<feature type="repeat" description="PPR" evidence="2">
    <location>
        <begin position="292"/>
        <end position="327"/>
    </location>
</feature>
<dbReference type="PROSITE" id="PS51375">
    <property type="entry name" value="PPR"/>
    <property type="match status" value="3"/>
</dbReference>
<feature type="repeat" description="PPR" evidence="2">
    <location>
        <begin position="257"/>
        <end position="291"/>
    </location>
</feature>
<evidence type="ECO:0000256" key="3">
    <source>
        <dbReference type="SAM" id="MobiDB-lite"/>
    </source>
</evidence>
<evidence type="ECO:0000313" key="4">
    <source>
        <dbReference type="EMBL" id="CAK0878482.1"/>
    </source>
</evidence>
<accession>A0ABN9W1U9</accession>
<dbReference type="EMBL" id="CAUYUJ010017851">
    <property type="protein sequence ID" value="CAK0878482.1"/>
    <property type="molecule type" value="Genomic_DNA"/>
</dbReference>
<dbReference type="Gene3D" id="1.25.40.10">
    <property type="entry name" value="Tetratricopeptide repeat domain"/>
    <property type="match status" value="2"/>
</dbReference>
<evidence type="ECO:0000256" key="1">
    <source>
        <dbReference type="ARBA" id="ARBA00022737"/>
    </source>
</evidence>
<sequence length="663" mass="69413">MAAAVAAGTGAGPPTPRGGGPGSRRAHPPPAPAAHGGQLGSALDIEGGSTMTMTTTSRDLVDADLGHGPCRLAQIREDVRQRMAQIKAQGASRRWEAAVSTLQGARGRAEADSRLFTAALGACAAAQQWARTLDLLQALASDRLSLDAMCYTPAVIACARRGRWAESVGLLRAGLEGSGGATRAVSNLHTYSAAIGSCSSGSHWPRAAALLEDLACRGLVPDQFCCGAAMSSLEKGGQWSVGLALLDTEVASTGTLHVVTCNSLVSACEKGGHWDAALRVFADMQLRRLRCDVITFTSVISACAGTEQRWEVAVALLEDMPRFWATPNIVTYNAAINACQRAGRSERALALLAEARRRGLRPDEVACDTALRACEAAGKWLLALELWGELARAAPRRGLTACSSALAACEARGPRPQSVHLARQLRDRCWALLPAGAAAAERHGGLDFEAFEAVDALREREAADGALARALARRLYAPVLERLRWLAAAGWRPAARQGDARLQEPVLERQPGIGQSLTARALRVVGCAPVGGAAAPSWAGLARRAARRDLPRALGEAVAAAPSGLESGPECSPAVAAWAQCEVAVASAPCGPPAHRSRGRVVRFGQDAWPGGAALAPVFREHDRSQHAERRALLAVVGLVRLRLRGRRPHAAGGAESQALAPA</sequence>
<dbReference type="Pfam" id="PF13041">
    <property type="entry name" value="PPR_2"/>
    <property type="match status" value="2"/>
</dbReference>
<evidence type="ECO:0008006" key="6">
    <source>
        <dbReference type="Google" id="ProtNLM"/>
    </source>
</evidence>
<dbReference type="NCBIfam" id="TIGR00756">
    <property type="entry name" value="PPR"/>
    <property type="match status" value="2"/>
</dbReference>
<dbReference type="InterPro" id="IPR002885">
    <property type="entry name" value="PPR_rpt"/>
</dbReference>
<evidence type="ECO:0000256" key="2">
    <source>
        <dbReference type="PROSITE-ProRule" id="PRU00708"/>
    </source>
</evidence>
<keyword evidence="5" id="KW-1185">Reference proteome</keyword>
<reference evidence="4" key="1">
    <citation type="submission" date="2023-10" db="EMBL/GenBank/DDBJ databases">
        <authorList>
            <person name="Chen Y."/>
            <person name="Shah S."/>
            <person name="Dougan E. K."/>
            <person name="Thang M."/>
            <person name="Chan C."/>
        </authorList>
    </citation>
    <scope>NUCLEOTIDE SEQUENCE [LARGE SCALE GENOMIC DNA]</scope>
</reference>
<dbReference type="PANTHER" id="PTHR47447:SF17">
    <property type="entry name" value="OS12G0638900 PROTEIN"/>
    <property type="match status" value="1"/>
</dbReference>
<dbReference type="InterPro" id="IPR011990">
    <property type="entry name" value="TPR-like_helical_dom_sf"/>
</dbReference>
<name>A0ABN9W1U9_9DINO</name>
<dbReference type="PANTHER" id="PTHR47447">
    <property type="entry name" value="OS03G0856100 PROTEIN"/>
    <property type="match status" value="1"/>
</dbReference>
<proteinExistence type="predicted"/>
<dbReference type="Proteomes" id="UP001189429">
    <property type="component" value="Unassembled WGS sequence"/>
</dbReference>